<dbReference type="Gene3D" id="1.10.150.280">
    <property type="entry name" value="AF1531-like domain"/>
    <property type="match status" value="2"/>
</dbReference>
<feature type="transmembrane region" description="Helical" evidence="1">
    <location>
        <begin position="27"/>
        <end position="47"/>
    </location>
</feature>
<dbReference type="GO" id="GO:0015628">
    <property type="term" value="P:protein secretion by the type II secretion system"/>
    <property type="evidence" value="ECO:0007669"/>
    <property type="project" value="TreeGrafter"/>
</dbReference>
<dbReference type="InterPro" id="IPR051675">
    <property type="entry name" value="Endo/Exo/Phosphatase_dom_1"/>
</dbReference>
<dbReference type="GO" id="GO:0015627">
    <property type="term" value="C:type II protein secretion system complex"/>
    <property type="evidence" value="ECO:0007669"/>
    <property type="project" value="TreeGrafter"/>
</dbReference>
<dbReference type="Proteomes" id="UP000662783">
    <property type="component" value="Chromosome"/>
</dbReference>
<dbReference type="EMBL" id="CP070608">
    <property type="protein sequence ID" value="QSE98846.1"/>
    <property type="molecule type" value="Genomic_DNA"/>
</dbReference>
<dbReference type="InterPro" id="IPR010994">
    <property type="entry name" value="RuvA_2-like"/>
</dbReference>
<protein>
    <submittedName>
        <fullName evidence="2">Helix-hairpin-helix domain-containing protein</fullName>
    </submittedName>
</protein>
<keyword evidence="1" id="KW-0812">Transmembrane</keyword>
<dbReference type="SUPFAM" id="SSF47781">
    <property type="entry name" value="RuvA domain 2-like"/>
    <property type="match status" value="2"/>
</dbReference>
<reference evidence="2" key="1">
    <citation type="submission" date="2021-02" db="EMBL/GenBank/DDBJ databases">
        <title>Fulvivirga sp. S481 isolated from sea water.</title>
        <authorList>
            <person name="Bae S.S."/>
            <person name="Baek K."/>
        </authorList>
    </citation>
    <scope>NUCLEOTIDE SEQUENCE</scope>
    <source>
        <strain evidence="2">S481</strain>
    </source>
</reference>
<accession>A0A975A2H4</accession>
<keyword evidence="1" id="KW-1133">Transmembrane helix</keyword>
<organism evidence="2 3">
    <name type="scientific">Fulvivirga lutea</name>
    <dbReference type="NCBI Taxonomy" id="2810512"/>
    <lineage>
        <taxon>Bacteria</taxon>
        <taxon>Pseudomonadati</taxon>
        <taxon>Bacteroidota</taxon>
        <taxon>Cytophagia</taxon>
        <taxon>Cytophagales</taxon>
        <taxon>Fulvivirgaceae</taxon>
        <taxon>Fulvivirga</taxon>
    </lineage>
</organism>
<evidence type="ECO:0000313" key="2">
    <source>
        <dbReference type="EMBL" id="QSE98846.1"/>
    </source>
</evidence>
<dbReference type="Pfam" id="PF12836">
    <property type="entry name" value="HHH_3"/>
    <property type="match status" value="2"/>
</dbReference>
<dbReference type="PANTHER" id="PTHR21180">
    <property type="entry name" value="ENDONUCLEASE/EXONUCLEASE/PHOSPHATASE FAMILY DOMAIN-CONTAINING PROTEIN 1"/>
    <property type="match status" value="1"/>
</dbReference>
<proteinExistence type="predicted"/>
<sequence length="255" mass="29489">MIIVKIAAVNKLNYLLRSALGISKTEANGIMLLIPVMFMLIASPYFYQYAMLGEAIALDYAEMDKLTTEMEARIKKKDSLSFKTYKRYETNKSKKFEYLTNKYPEKRFDNTERTTTKYTKPVITSFDLNMVDTTGLKRVYGIGPVLANRIVKYRELLGGFTSKSQLREVYGLQDSVILALDTLAYIGDTFNPSQLNINQLDENTLKKHPYFSWKEANAIINYRYQHGEFKSAEDLRKIHLLDSSKISRLLPYITF</sequence>
<dbReference type="RefSeq" id="WP_205723360.1">
    <property type="nucleotide sequence ID" value="NZ_CP070608.1"/>
</dbReference>
<name>A0A975A2H4_9BACT</name>
<evidence type="ECO:0000256" key="1">
    <source>
        <dbReference type="SAM" id="Phobius"/>
    </source>
</evidence>
<dbReference type="PANTHER" id="PTHR21180:SF32">
    <property type="entry name" value="ENDONUCLEASE_EXONUCLEASE_PHOSPHATASE FAMILY DOMAIN-CONTAINING PROTEIN 1"/>
    <property type="match status" value="1"/>
</dbReference>
<dbReference type="AlphaFoldDB" id="A0A975A2H4"/>
<dbReference type="KEGG" id="fuv:JR347_07135"/>
<keyword evidence="3" id="KW-1185">Reference proteome</keyword>
<gene>
    <name evidence="2" type="ORF">JR347_07135</name>
</gene>
<evidence type="ECO:0000313" key="3">
    <source>
        <dbReference type="Proteomes" id="UP000662783"/>
    </source>
</evidence>
<keyword evidence="1" id="KW-0472">Membrane</keyword>